<feature type="domain" description="Glycosyltransferase 2-like" evidence="1">
    <location>
        <begin position="5"/>
        <end position="138"/>
    </location>
</feature>
<comment type="caution">
    <text evidence="2">The sequence shown here is derived from an EMBL/GenBank/DDBJ whole genome shotgun (WGS) entry which is preliminary data.</text>
</comment>
<organism evidence="2 3">
    <name type="scientific">Paractinoplanes rhizophilus</name>
    <dbReference type="NCBI Taxonomy" id="1416877"/>
    <lineage>
        <taxon>Bacteria</taxon>
        <taxon>Bacillati</taxon>
        <taxon>Actinomycetota</taxon>
        <taxon>Actinomycetes</taxon>
        <taxon>Micromonosporales</taxon>
        <taxon>Micromonosporaceae</taxon>
        <taxon>Paractinoplanes</taxon>
    </lineage>
</organism>
<dbReference type="RefSeq" id="WP_378977715.1">
    <property type="nucleotide sequence ID" value="NZ_JBHTBJ010000066.1"/>
</dbReference>
<dbReference type="InterPro" id="IPR029044">
    <property type="entry name" value="Nucleotide-diphossugar_trans"/>
</dbReference>
<dbReference type="InterPro" id="IPR043148">
    <property type="entry name" value="TagF_C"/>
</dbReference>
<dbReference type="Pfam" id="PF04464">
    <property type="entry name" value="Glyphos_transf"/>
    <property type="match status" value="1"/>
</dbReference>
<dbReference type="PANTHER" id="PTHR22916:SF3">
    <property type="entry name" value="UDP-GLCNAC:BETAGAL BETA-1,3-N-ACETYLGLUCOSAMINYLTRANSFERASE-LIKE PROTEIN 1"/>
    <property type="match status" value="1"/>
</dbReference>
<reference evidence="3" key="1">
    <citation type="journal article" date="2019" name="Int. J. Syst. Evol. Microbiol.">
        <title>The Global Catalogue of Microorganisms (GCM) 10K type strain sequencing project: providing services to taxonomists for standard genome sequencing and annotation.</title>
        <authorList>
            <consortium name="The Broad Institute Genomics Platform"/>
            <consortium name="The Broad Institute Genome Sequencing Center for Infectious Disease"/>
            <person name="Wu L."/>
            <person name="Ma J."/>
        </authorList>
    </citation>
    <scope>NUCLEOTIDE SEQUENCE [LARGE SCALE GENOMIC DNA]</scope>
    <source>
        <strain evidence="3">XZYJT-10</strain>
    </source>
</reference>
<dbReference type="CDD" id="cd00761">
    <property type="entry name" value="Glyco_tranf_GTA_type"/>
    <property type="match status" value="1"/>
</dbReference>
<dbReference type="SUPFAM" id="SSF53448">
    <property type="entry name" value="Nucleotide-diphospho-sugar transferases"/>
    <property type="match status" value="1"/>
</dbReference>
<evidence type="ECO:0000259" key="1">
    <source>
        <dbReference type="Pfam" id="PF00535"/>
    </source>
</evidence>
<dbReference type="GO" id="GO:0016757">
    <property type="term" value="F:glycosyltransferase activity"/>
    <property type="evidence" value="ECO:0007669"/>
    <property type="project" value="UniProtKB-KW"/>
</dbReference>
<dbReference type="Gene3D" id="3.40.50.12580">
    <property type="match status" value="1"/>
</dbReference>
<accession>A0ABW2I4V0</accession>
<dbReference type="SUPFAM" id="SSF53756">
    <property type="entry name" value="UDP-Glycosyltransferase/glycogen phosphorylase"/>
    <property type="match status" value="1"/>
</dbReference>
<dbReference type="EC" id="2.4.-.-" evidence="2"/>
<dbReference type="PANTHER" id="PTHR22916">
    <property type="entry name" value="GLYCOSYLTRANSFERASE"/>
    <property type="match status" value="1"/>
</dbReference>
<sequence length="746" mass="85758">MFKVSIILACYNVEAFIDDAFQTIVKQSEFANFQVIPVDDGSTDGTWEIIERYQQRFPDNFFPIRFDKGSGGPGRPRNAGLEKATADYVIFMDPDDRIYKDGYSKLLHAMEKHQSDIVIATRYGVKEKKGPESKVWVDWLADKPYYNQNSYSIKLDLLGQRPVILKTIYRRSRIEEWGLRFLEGVSSSEDEIFDKKFLFLSDRITKINDVVYLYTVARTGSITSKIKLKVFEDLEVIFHGLDDALSVYFNEAIVAYRVAALLRTFYFPKLLLLDPDLTDEALDLTWRACDSFGFDRLLQTTNPTDHRIIELLRARRYSQLMLFFMDHRARGLARRNNRQAKELKALQARPVRLGLRASRAIGLGRRVVKERGLGKVWTSRIRKNLTGTPNGYWVFMDRRDKASDNAEALYRYVRDNKIHDKIAFVIRRDVPDYDRLVADGFNVVEYNTVAQWKLLYNCEHFFASHVDDVIITPWTEFGAPAGKPRYKLNFLQHGIIRSDLSSWLGVKTYHTFCSSSQREFDGLINNVRYNLTPDSLKLTGLARHDLLEARDGDYILVSPTWRSFLADAEEEDFRASEFFRNWHKLVYDPRLAAALAEAGVHLKLVLHSSISQFASCFPETDLVKVSRYEDVVSFADLLSTARLLVTDYSSISFDVLYLRRPVVYFTFPEAQRHSTNSGADLDLYSELGYRTETVDGTVAAIAAVTGRAFAPDPEKVARADEFFAFGNDGQNRKRIIEAVLERGAPR</sequence>
<dbReference type="Gene3D" id="3.90.550.10">
    <property type="entry name" value="Spore Coat Polysaccharide Biosynthesis Protein SpsA, Chain A"/>
    <property type="match status" value="1"/>
</dbReference>
<proteinExistence type="predicted"/>
<keyword evidence="3" id="KW-1185">Reference proteome</keyword>
<protein>
    <submittedName>
        <fullName evidence="2">Glycosyltransferase</fullName>
        <ecNumber evidence="2">2.4.-.-</ecNumber>
    </submittedName>
</protein>
<dbReference type="Pfam" id="PF00535">
    <property type="entry name" value="Glycos_transf_2"/>
    <property type="match status" value="1"/>
</dbReference>
<keyword evidence="2" id="KW-0808">Transferase</keyword>
<evidence type="ECO:0000313" key="2">
    <source>
        <dbReference type="EMBL" id="MFC7279925.1"/>
    </source>
</evidence>
<gene>
    <name evidence="2" type="ORF">ACFQS1_38710</name>
</gene>
<name>A0ABW2I4V0_9ACTN</name>
<dbReference type="EMBL" id="JBHTBJ010000066">
    <property type="protein sequence ID" value="MFC7279925.1"/>
    <property type="molecule type" value="Genomic_DNA"/>
</dbReference>
<keyword evidence="2" id="KW-0328">Glycosyltransferase</keyword>
<dbReference type="InterPro" id="IPR007554">
    <property type="entry name" value="Glycerophosphate_synth"/>
</dbReference>
<evidence type="ECO:0000313" key="3">
    <source>
        <dbReference type="Proteomes" id="UP001596548"/>
    </source>
</evidence>
<dbReference type="Proteomes" id="UP001596548">
    <property type="component" value="Unassembled WGS sequence"/>
</dbReference>
<dbReference type="InterPro" id="IPR001173">
    <property type="entry name" value="Glyco_trans_2-like"/>
</dbReference>